<dbReference type="Proteomes" id="UP000623467">
    <property type="component" value="Unassembled WGS sequence"/>
</dbReference>
<evidence type="ECO:0000313" key="5">
    <source>
        <dbReference type="EMBL" id="KAF7351700.1"/>
    </source>
</evidence>
<name>A0A8H7CVD7_9AGAR</name>
<comment type="caution">
    <text evidence="5">The sequence shown here is derived from an EMBL/GenBank/DDBJ whole genome shotgun (WGS) entry which is preliminary data.</text>
</comment>
<dbReference type="PANTHER" id="PTHR23002">
    <property type="entry name" value="ZINC FINGER CCHC DOMAIN CONTAINING PROTEIN"/>
    <property type="match status" value="1"/>
</dbReference>
<dbReference type="Pfam" id="PF00098">
    <property type="entry name" value="zf-CCHC"/>
    <property type="match status" value="3"/>
</dbReference>
<accession>A0A8H7CVD7</accession>
<dbReference type="SMART" id="SM00343">
    <property type="entry name" value="ZnF_C2HC"/>
    <property type="match status" value="3"/>
</dbReference>
<protein>
    <recommendedName>
        <fullName evidence="4">CCHC-type domain-containing protein</fullName>
    </recommendedName>
</protein>
<sequence>MPQGRNAYLADSKATSRATAPWRQSPSRATSAGRKDTSCVSPSLFSIANNSLTTLVYYSPATAPTTPAPAVFSGTPSGPRGAGAGTECYRCGKTGHIARSCPDAGCVFLPSPPFFSLSPCFSASSSSTHVTYLISSLHSGSSGGYASGYGSSGAFGGNSSGKTCYTCGGVGHLSRDCVQGSKCYNCGGVGHISRDCTQAQKRACYTCGSEGCVYVSYSLVIFFLESSVSA</sequence>
<dbReference type="GO" id="GO:0003676">
    <property type="term" value="F:nucleic acid binding"/>
    <property type="evidence" value="ECO:0007669"/>
    <property type="project" value="InterPro"/>
</dbReference>
<dbReference type="SUPFAM" id="SSF57756">
    <property type="entry name" value="Retrovirus zinc finger-like domains"/>
    <property type="match status" value="3"/>
</dbReference>
<feature type="domain" description="CCHC-type" evidence="4">
    <location>
        <begin position="164"/>
        <end position="177"/>
    </location>
</feature>
<dbReference type="GO" id="GO:0006397">
    <property type="term" value="P:mRNA processing"/>
    <property type="evidence" value="ECO:0007669"/>
    <property type="project" value="UniProtKB-KW"/>
</dbReference>
<keyword evidence="2" id="KW-0862">Zinc</keyword>
<evidence type="ECO:0000313" key="6">
    <source>
        <dbReference type="Proteomes" id="UP000623467"/>
    </source>
</evidence>
<dbReference type="InterPro" id="IPR001878">
    <property type="entry name" value="Znf_CCHC"/>
</dbReference>
<evidence type="ECO:0000256" key="3">
    <source>
        <dbReference type="SAM" id="MobiDB-lite"/>
    </source>
</evidence>
<proteinExistence type="predicted"/>
<dbReference type="Gene3D" id="4.10.60.10">
    <property type="entry name" value="Zinc finger, CCHC-type"/>
    <property type="match status" value="2"/>
</dbReference>
<dbReference type="AlphaFoldDB" id="A0A8H7CVD7"/>
<feature type="region of interest" description="Disordered" evidence="3">
    <location>
        <begin position="1"/>
        <end position="39"/>
    </location>
</feature>
<dbReference type="EMBL" id="JACAZH010000013">
    <property type="protein sequence ID" value="KAF7351700.1"/>
    <property type="molecule type" value="Genomic_DNA"/>
</dbReference>
<keyword evidence="6" id="KW-1185">Reference proteome</keyword>
<dbReference type="InterPro" id="IPR036875">
    <property type="entry name" value="Znf_CCHC_sf"/>
</dbReference>
<feature type="domain" description="CCHC-type" evidence="4">
    <location>
        <begin position="182"/>
        <end position="198"/>
    </location>
</feature>
<keyword evidence="1" id="KW-0507">mRNA processing</keyword>
<gene>
    <name evidence="5" type="ORF">MSAN_01603100</name>
</gene>
<evidence type="ECO:0000259" key="4">
    <source>
        <dbReference type="PROSITE" id="PS50158"/>
    </source>
</evidence>
<feature type="domain" description="CCHC-type" evidence="4">
    <location>
        <begin position="88"/>
        <end position="103"/>
    </location>
</feature>
<dbReference type="InterPro" id="IPR051714">
    <property type="entry name" value="Znf_CCHC_NABP"/>
</dbReference>
<evidence type="ECO:0000256" key="2">
    <source>
        <dbReference type="PROSITE-ProRule" id="PRU00047"/>
    </source>
</evidence>
<dbReference type="OrthoDB" id="2527451at2759"/>
<dbReference type="GO" id="GO:0008270">
    <property type="term" value="F:zinc ion binding"/>
    <property type="evidence" value="ECO:0007669"/>
    <property type="project" value="UniProtKB-KW"/>
</dbReference>
<evidence type="ECO:0000256" key="1">
    <source>
        <dbReference type="ARBA" id="ARBA00022664"/>
    </source>
</evidence>
<keyword evidence="2" id="KW-0863">Zinc-finger</keyword>
<dbReference type="PROSITE" id="PS50158">
    <property type="entry name" value="ZF_CCHC"/>
    <property type="match status" value="3"/>
</dbReference>
<reference evidence="5" key="1">
    <citation type="submission" date="2020-05" db="EMBL/GenBank/DDBJ databases">
        <title>Mycena genomes resolve the evolution of fungal bioluminescence.</title>
        <authorList>
            <person name="Tsai I.J."/>
        </authorList>
    </citation>
    <scope>NUCLEOTIDE SEQUENCE</scope>
    <source>
        <strain evidence="5">160909Yilan</strain>
    </source>
</reference>
<organism evidence="5 6">
    <name type="scientific">Mycena sanguinolenta</name>
    <dbReference type="NCBI Taxonomy" id="230812"/>
    <lineage>
        <taxon>Eukaryota</taxon>
        <taxon>Fungi</taxon>
        <taxon>Dikarya</taxon>
        <taxon>Basidiomycota</taxon>
        <taxon>Agaricomycotina</taxon>
        <taxon>Agaricomycetes</taxon>
        <taxon>Agaricomycetidae</taxon>
        <taxon>Agaricales</taxon>
        <taxon>Marasmiineae</taxon>
        <taxon>Mycenaceae</taxon>
        <taxon>Mycena</taxon>
    </lineage>
</organism>
<feature type="compositionally biased region" description="Polar residues" evidence="3">
    <location>
        <begin position="13"/>
        <end position="30"/>
    </location>
</feature>
<keyword evidence="2" id="KW-0479">Metal-binding</keyword>